<sequence>MNGGAVLKLFFSRRALSTRCLPRIPAVSVRPELDFDYLLDKNRLAEIRVNIERRKQVGDIDEVHRLWDTLYPFVLGRQDHVDEMQLQDIWNAFYAEALKIPNRSHPDVPVGPKCNAKTVFVHGEKRMMNFKVRKAEELAIKFRLLRSDVAQCCSDKAYFLLSQLAIIERTLVRIVVNRLLKKGFQLITVPDIIGSEIAMKCGLMNRSEKNIAYTLKKYPDYCLSGTAEMGISSFLQGQMFRLEELPRRYVAQSRCFRPEAASGNLTSGLYRVHEFTKVEMFGVTADETGNESDIMLEELVEFQKDFFTSLNLHFRVMDMPSQELGAPAYRKFDIEAWMPGRKSYGEVRGTNMNAFRCFSCVNASSM</sequence>
<dbReference type="EC" id="6.1.1.11" evidence="2"/>
<reference evidence="9 10" key="2">
    <citation type="submission" date="2018-11" db="EMBL/GenBank/DDBJ databases">
        <authorList>
            <consortium name="Pathogen Informatics"/>
        </authorList>
    </citation>
    <scope>NUCLEOTIDE SEQUENCE [LARGE SCALE GENOMIC DNA]</scope>
</reference>
<evidence type="ECO:0000259" key="8">
    <source>
        <dbReference type="PROSITE" id="PS50862"/>
    </source>
</evidence>
<proteinExistence type="inferred from homology"/>
<dbReference type="PROSITE" id="PS50862">
    <property type="entry name" value="AA_TRNA_LIGASE_II"/>
    <property type="match status" value="1"/>
</dbReference>
<evidence type="ECO:0000256" key="4">
    <source>
        <dbReference type="ARBA" id="ARBA00022741"/>
    </source>
</evidence>
<evidence type="ECO:0000256" key="7">
    <source>
        <dbReference type="ARBA" id="ARBA00031113"/>
    </source>
</evidence>
<dbReference type="SUPFAM" id="SSF55681">
    <property type="entry name" value="Class II aaRS and biotin synthetases"/>
    <property type="match status" value="1"/>
</dbReference>
<keyword evidence="4" id="KW-0547">Nucleotide-binding</keyword>
<dbReference type="Gene3D" id="3.30.930.10">
    <property type="entry name" value="Bira Bifunctional Protein, Domain 2"/>
    <property type="match status" value="1"/>
</dbReference>
<protein>
    <recommendedName>
        <fullName evidence="2">serine--tRNA ligase</fullName>
        <ecNumber evidence="2">6.1.1.11</ecNumber>
    </recommendedName>
    <alternativeName>
        <fullName evidence="7">Seryl-tRNA synthetase</fullName>
    </alternativeName>
</protein>
<feature type="domain" description="Aminoacyl-transfer RNA synthetases class-II family profile" evidence="8">
    <location>
        <begin position="167"/>
        <end position="344"/>
    </location>
</feature>
<comment type="similarity">
    <text evidence="1">Belongs to the class-II aminoacyl-tRNA synthetase family. Type-1 seryl-tRNA synthetase subfamily.</text>
</comment>
<dbReference type="OrthoDB" id="10264585at2759"/>
<dbReference type="InterPro" id="IPR006195">
    <property type="entry name" value="aa-tRNA-synth_II"/>
</dbReference>
<gene>
    <name evidence="9" type="ORF">SBAD_LOCUS10086</name>
</gene>
<evidence type="ECO:0000313" key="10">
    <source>
        <dbReference type="Proteomes" id="UP000270296"/>
    </source>
</evidence>
<dbReference type="GO" id="GO:0005524">
    <property type="term" value="F:ATP binding"/>
    <property type="evidence" value="ECO:0007669"/>
    <property type="project" value="UniProtKB-KW"/>
</dbReference>
<dbReference type="PANTHER" id="PTHR11778">
    <property type="entry name" value="SERYL-TRNA SYNTHETASE"/>
    <property type="match status" value="1"/>
</dbReference>
<dbReference type="GO" id="GO:0006434">
    <property type="term" value="P:seryl-tRNA aminoacylation"/>
    <property type="evidence" value="ECO:0007669"/>
    <property type="project" value="InterPro"/>
</dbReference>
<evidence type="ECO:0000256" key="3">
    <source>
        <dbReference type="ARBA" id="ARBA00022598"/>
    </source>
</evidence>
<dbReference type="Proteomes" id="UP000270296">
    <property type="component" value="Unassembled WGS sequence"/>
</dbReference>
<reference evidence="11" key="1">
    <citation type="submission" date="2016-06" db="UniProtKB">
        <authorList>
            <consortium name="WormBaseParasite"/>
        </authorList>
    </citation>
    <scope>IDENTIFICATION</scope>
</reference>
<evidence type="ECO:0000256" key="1">
    <source>
        <dbReference type="ARBA" id="ARBA00010728"/>
    </source>
</evidence>
<name>A0A183J2I8_9BILA</name>
<evidence type="ECO:0000313" key="11">
    <source>
        <dbReference type="WBParaSite" id="SBAD_0001044601-mRNA-1"/>
    </source>
</evidence>
<keyword evidence="5" id="KW-0067">ATP-binding</keyword>
<evidence type="ECO:0000313" key="9">
    <source>
        <dbReference type="EMBL" id="VDP28795.1"/>
    </source>
</evidence>
<dbReference type="EMBL" id="UZAM01013582">
    <property type="protein sequence ID" value="VDP28795.1"/>
    <property type="molecule type" value="Genomic_DNA"/>
</dbReference>
<organism evidence="11">
    <name type="scientific">Soboliphyme baturini</name>
    <dbReference type="NCBI Taxonomy" id="241478"/>
    <lineage>
        <taxon>Eukaryota</taxon>
        <taxon>Metazoa</taxon>
        <taxon>Ecdysozoa</taxon>
        <taxon>Nematoda</taxon>
        <taxon>Enoplea</taxon>
        <taxon>Dorylaimia</taxon>
        <taxon>Dioctophymatida</taxon>
        <taxon>Dioctophymatoidea</taxon>
        <taxon>Soboliphymatidae</taxon>
        <taxon>Soboliphyme</taxon>
    </lineage>
</organism>
<dbReference type="AlphaFoldDB" id="A0A183J2I8"/>
<evidence type="ECO:0000256" key="2">
    <source>
        <dbReference type="ARBA" id="ARBA00012840"/>
    </source>
</evidence>
<dbReference type="Pfam" id="PF00587">
    <property type="entry name" value="tRNA-synt_2b"/>
    <property type="match status" value="1"/>
</dbReference>
<keyword evidence="6" id="KW-0030">Aminoacyl-tRNA synthetase</keyword>
<evidence type="ECO:0000256" key="5">
    <source>
        <dbReference type="ARBA" id="ARBA00022840"/>
    </source>
</evidence>
<dbReference type="WBParaSite" id="SBAD_0001044601-mRNA-1">
    <property type="protein sequence ID" value="SBAD_0001044601-mRNA-1"/>
    <property type="gene ID" value="SBAD_0001044601"/>
</dbReference>
<dbReference type="InterPro" id="IPR002314">
    <property type="entry name" value="aa-tRNA-synt_IIb"/>
</dbReference>
<dbReference type="InterPro" id="IPR002317">
    <property type="entry name" value="Ser-tRNA-ligase_type_1"/>
</dbReference>
<dbReference type="PRINTS" id="PR00981">
    <property type="entry name" value="TRNASYNTHSER"/>
</dbReference>
<keyword evidence="10" id="KW-1185">Reference proteome</keyword>
<dbReference type="InterPro" id="IPR045864">
    <property type="entry name" value="aa-tRNA-synth_II/BPL/LPL"/>
</dbReference>
<keyword evidence="3" id="KW-0436">Ligase</keyword>
<accession>A0A183J2I8</accession>
<dbReference type="GO" id="GO:0004828">
    <property type="term" value="F:serine-tRNA ligase activity"/>
    <property type="evidence" value="ECO:0007669"/>
    <property type="project" value="UniProtKB-EC"/>
</dbReference>
<evidence type="ECO:0000256" key="6">
    <source>
        <dbReference type="ARBA" id="ARBA00023146"/>
    </source>
</evidence>